<dbReference type="SMART" id="SM00388">
    <property type="entry name" value="HisKA"/>
    <property type="match status" value="1"/>
</dbReference>
<protein>
    <recommendedName>
        <fullName evidence="3">histidine kinase</fullName>
        <ecNumber evidence="3">2.7.13.3</ecNumber>
    </recommendedName>
</protein>
<evidence type="ECO:0000313" key="18">
    <source>
        <dbReference type="Proteomes" id="UP000439994"/>
    </source>
</evidence>
<evidence type="ECO:0000256" key="3">
    <source>
        <dbReference type="ARBA" id="ARBA00012438"/>
    </source>
</evidence>
<dbReference type="Proteomes" id="UP000439994">
    <property type="component" value="Unassembled WGS sequence"/>
</dbReference>
<dbReference type="InterPro" id="IPR003594">
    <property type="entry name" value="HATPase_dom"/>
</dbReference>
<dbReference type="EMBL" id="WOCD01000005">
    <property type="protein sequence ID" value="MUH73353.1"/>
    <property type="molecule type" value="Genomic_DNA"/>
</dbReference>
<comment type="caution">
    <text evidence="17">The sequence shown here is derived from an EMBL/GenBank/DDBJ whole genome shotgun (WGS) entry which is preliminary data.</text>
</comment>
<evidence type="ECO:0000313" key="17">
    <source>
        <dbReference type="EMBL" id="MUH73353.1"/>
    </source>
</evidence>
<dbReference type="GO" id="GO:0000155">
    <property type="term" value="F:phosphorelay sensor kinase activity"/>
    <property type="evidence" value="ECO:0007669"/>
    <property type="project" value="InterPro"/>
</dbReference>
<keyword evidence="7 14" id="KW-0812">Transmembrane</keyword>
<evidence type="ECO:0000256" key="12">
    <source>
        <dbReference type="ARBA" id="ARBA00023012"/>
    </source>
</evidence>
<dbReference type="SMART" id="SM00387">
    <property type="entry name" value="HATPase_c"/>
    <property type="match status" value="1"/>
</dbReference>
<dbReference type="PROSITE" id="PS50885">
    <property type="entry name" value="HAMP"/>
    <property type="match status" value="1"/>
</dbReference>
<dbReference type="PANTHER" id="PTHR45528">
    <property type="entry name" value="SENSOR HISTIDINE KINASE CPXA"/>
    <property type="match status" value="1"/>
</dbReference>
<organism evidence="17 18">
    <name type="scientific">Psychrosphaera haliotis</name>
    <dbReference type="NCBI Taxonomy" id="555083"/>
    <lineage>
        <taxon>Bacteria</taxon>
        <taxon>Pseudomonadati</taxon>
        <taxon>Pseudomonadota</taxon>
        <taxon>Gammaproteobacteria</taxon>
        <taxon>Alteromonadales</taxon>
        <taxon>Pseudoalteromonadaceae</taxon>
        <taxon>Psychrosphaera</taxon>
    </lineage>
</organism>
<keyword evidence="5" id="KW-0597">Phosphoprotein</keyword>
<dbReference type="CDD" id="cd00082">
    <property type="entry name" value="HisKA"/>
    <property type="match status" value="1"/>
</dbReference>
<evidence type="ECO:0000259" key="15">
    <source>
        <dbReference type="PROSITE" id="PS50109"/>
    </source>
</evidence>
<gene>
    <name evidence="17" type="ORF">GNP35_13170</name>
</gene>
<proteinExistence type="predicted"/>
<keyword evidence="12" id="KW-0902">Two-component regulatory system</keyword>
<feature type="transmembrane region" description="Helical" evidence="14">
    <location>
        <begin position="12"/>
        <end position="38"/>
    </location>
</feature>
<keyword evidence="9" id="KW-0418">Kinase</keyword>
<evidence type="ECO:0000259" key="16">
    <source>
        <dbReference type="PROSITE" id="PS50885"/>
    </source>
</evidence>
<dbReference type="EC" id="2.7.13.3" evidence="3"/>
<evidence type="ECO:0000256" key="8">
    <source>
        <dbReference type="ARBA" id="ARBA00022741"/>
    </source>
</evidence>
<keyword evidence="11 14" id="KW-1133">Transmembrane helix</keyword>
<dbReference type="SUPFAM" id="SSF55874">
    <property type="entry name" value="ATPase domain of HSP90 chaperone/DNA topoisomerase II/histidine kinase"/>
    <property type="match status" value="1"/>
</dbReference>
<evidence type="ECO:0000256" key="7">
    <source>
        <dbReference type="ARBA" id="ARBA00022692"/>
    </source>
</evidence>
<reference evidence="17 18" key="1">
    <citation type="submission" date="2019-11" db="EMBL/GenBank/DDBJ databases">
        <title>P. haliotis isolates from Z. marina roots.</title>
        <authorList>
            <person name="Cohen M."/>
            <person name="Jospin G."/>
            <person name="Eisen J.A."/>
            <person name="Coil D.A."/>
        </authorList>
    </citation>
    <scope>NUCLEOTIDE SEQUENCE [LARGE SCALE GENOMIC DNA]</scope>
    <source>
        <strain evidence="17 18">UCD-MCMsp1aY</strain>
    </source>
</reference>
<evidence type="ECO:0000256" key="2">
    <source>
        <dbReference type="ARBA" id="ARBA00004651"/>
    </source>
</evidence>
<dbReference type="InterPro" id="IPR036097">
    <property type="entry name" value="HisK_dim/P_sf"/>
</dbReference>
<comment type="subcellular location">
    <subcellularLocation>
        <location evidence="2">Cell membrane</location>
        <topology evidence="2">Multi-pass membrane protein</topology>
    </subcellularLocation>
</comment>
<dbReference type="InterPro" id="IPR003661">
    <property type="entry name" value="HisK_dim/P_dom"/>
</dbReference>
<name>A0A6N8FA76_9GAMM</name>
<evidence type="ECO:0000256" key="10">
    <source>
        <dbReference type="ARBA" id="ARBA00022840"/>
    </source>
</evidence>
<evidence type="ECO:0000256" key="6">
    <source>
        <dbReference type="ARBA" id="ARBA00022679"/>
    </source>
</evidence>
<evidence type="ECO:0000256" key="1">
    <source>
        <dbReference type="ARBA" id="ARBA00000085"/>
    </source>
</evidence>
<dbReference type="InterPro" id="IPR036890">
    <property type="entry name" value="HATPase_C_sf"/>
</dbReference>
<keyword evidence="4" id="KW-1003">Cell membrane</keyword>
<dbReference type="CDD" id="cd06225">
    <property type="entry name" value="HAMP"/>
    <property type="match status" value="1"/>
</dbReference>
<dbReference type="InterPro" id="IPR004358">
    <property type="entry name" value="Sig_transdc_His_kin-like_C"/>
</dbReference>
<dbReference type="InterPro" id="IPR005467">
    <property type="entry name" value="His_kinase_dom"/>
</dbReference>
<dbReference type="AlphaFoldDB" id="A0A6N8FA76"/>
<evidence type="ECO:0000256" key="4">
    <source>
        <dbReference type="ARBA" id="ARBA00022475"/>
    </source>
</evidence>
<dbReference type="PRINTS" id="PR00344">
    <property type="entry name" value="BCTRLSENSOR"/>
</dbReference>
<dbReference type="Gene3D" id="1.10.287.130">
    <property type="match status" value="1"/>
</dbReference>
<keyword evidence="8" id="KW-0547">Nucleotide-binding</keyword>
<feature type="domain" description="Histidine kinase" evidence="15">
    <location>
        <begin position="243"/>
        <end position="455"/>
    </location>
</feature>
<dbReference type="GO" id="GO:0005886">
    <property type="term" value="C:plasma membrane"/>
    <property type="evidence" value="ECO:0007669"/>
    <property type="project" value="UniProtKB-SubCell"/>
</dbReference>
<keyword evidence="6" id="KW-0808">Transferase</keyword>
<dbReference type="Pfam" id="PF00512">
    <property type="entry name" value="HisKA"/>
    <property type="match status" value="1"/>
</dbReference>
<dbReference type="Pfam" id="PF02518">
    <property type="entry name" value="HATPase_c"/>
    <property type="match status" value="1"/>
</dbReference>
<dbReference type="SMART" id="SM00304">
    <property type="entry name" value="HAMP"/>
    <property type="match status" value="1"/>
</dbReference>
<keyword evidence="13 14" id="KW-0472">Membrane</keyword>
<dbReference type="PROSITE" id="PS50109">
    <property type="entry name" value="HIS_KIN"/>
    <property type="match status" value="1"/>
</dbReference>
<dbReference type="SUPFAM" id="SSF47384">
    <property type="entry name" value="Homodimeric domain of signal transducing histidine kinase"/>
    <property type="match status" value="1"/>
</dbReference>
<dbReference type="InterPro" id="IPR003660">
    <property type="entry name" value="HAMP_dom"/>
</dbReference>
<evidence type="ECO:0000256" key="11">
    <source>
        <dbReference type="ARBA" id="ARBA00022989"/>
    </source>
</evidence>
<dbReference type="GO" id="GO:0005524">
    <property type="term" value="F:ATP binding"/>
    <property type="evidence" value="ECO:0007669"/>
    <property type="project" value="UniProtKB-KW"/>
</dbReference>
<accession>A0A6N8FA76</accession>
<dbReference type="Gene3D" id="6.10.340.10">
    <property type="match status" value="1"/>
</dbReference>
<keyword evidence="18" id="KW-1185">Reference proteome</keyword>
<sequence length="466" mass="52082">MARLNSLLFKVFAWFWSSIAITIVILLLISSVSFTDLVSKPLDSRKIRGIEKYALFIEKRFNSLPTSKQLQRLLHRSSRKRVLFLKGSTSEMSVLSGPVPESIDLNLLAEVDDLTPQYIFTENYHAIGPIKVKINNEVFHLYEVTPKRNPPLLIKFSLLPIWLKFTVPILVSLGLSFLFTRGIARPIRELRDAAEKVGKGELSSRVPNKYVGKDELGELSADFNSMAEQLEASMGVQRRLLADISHELRSPLTRLSLAVGLAKESNEERREGYLARIEKEAEQLDQMIGSVLMLSRLETKQQHLDLQEYVLSDVLIPVLQDAEFEAESLGKKINIEALPNLNIRVDRKIVSSAIENILRNGIRYAKSQITFEAKVEGNKVQLIIEDDGLGIPDHLLSKISEPFYRHSDARERNSGGAGLGLAIAKKAMTAHSGYLLLSNKPTGGLSVELVFNSLAEATQNTQSPKG</sequence>
<dbReference type="RefSeq" id="WP_155696566.1">
    <property type="nucleotide sequence ID" value="NZ_WOCD01000005.1"/>
</dbReference>
<dbReference type="SUPFAM" id="SSF158472">
    <property type="entry name" value="HAMP domain-like"/>
    <property type="match status" value="1"/>
</dbReference>
<dbReference type="Pfam" id="PF00672">
    <property type="entry name" value="HAMP"/>
    <property type="match status" value="1"/>
</dbReference>
<evidence type="ECO:0000256" key="14">
    <source>
        <dbReference type="SAM" id="Phobius"/>
    </source>
</evidence>
<evidence type="ECO:0000256" key="5">
    <source>
        <dbReference type="ARBA" id="ARBA00022553"/>
    </source>
</evidence>
<feature type="transmembrane region" description="Helical" evidence="14">
    <location>
        <begin position="156"/>
        <end position="179"/>
    </location>
</feature>
<dbReference type="PANTHER" id="PTHR45528:SF1">
    <property type="entry name" value="SENSOR HISTIDINE KINASE CPXA"/>
    <property type="match status" value="1"/>
</dbReference>
<evidence type="ECO:0000256" key="13">
    <source>
        <dbReference type="ARBA" id="ARBA00023136"/>
    </source>
</evidence>
<dbReference type="InterPro" id="IPR050398">
    <property type="entry name" value="HssS/ArlS-like"/>
</dbReference>
<feature type="domain" description="HAMP" evidence="16">
    <location>
        <begin position="181"/>
        <end position="235"/>
    </location>
</feature>
<evidence type="ECO:0000256" key="9">
    <source>
        <dbReference type="ARBA" id="ARBA00022777"/>
    </source>
</evidence>
<dbReference type="Gene3D" id="3.30.565.10">
    <property type="entry name" value="Histidine kinase-like ATPase, C-terminal domain"/>
    <property type="match status" value="1"/>
</dbReference>
<comment type="catalytic activity">
    <reaction evidence="1">
        <text>ATP + protein L-histidine = ADP + protein N-phospho-L-histidine.</text>
        <dbReference type="EC" id="2.7.13.3"/>
    </reaction>
</comment>
<dbReference type="OrthoDB" id="9804645at2"/>
<keyword evidence="10" id="KW-0067">ATP-binding</keyword>